<dbReference type="EMBL" id="MU004234">
    <property type="protein sequence ID" value="KAF2670201.1"/>
    <property type="molecule type" value="Genomic_DNA"/>
</dbReference>
<evidence type="ECO:0000313" key="2">
    <source>
        <dbReference type="Proteomes" id="UP000799302"/>
    </source>
</evidence>
<proteinExistence type="predicted"/>
<name>A0A6A6UF63_9PEZI</name>
<dbReference type="Proteomes" id="UP000799302">
    <property type="component" value="Unassembled WGS sequence"/>
</dbReference>
<evidence type="ECO:0000313" key="1">
    <source>
        <dbReference type="EMBL" id="KAF2670201.1"/>
    </source>
</evidence>
<organism evidence="1 2">
    <name type="scientific">Microthyrium microscopicum</name>
    <dbReference type="NCBI Taxonomy" id="703497"/>
    <lineage>
        <taxon>Eukaryota</taxon>
        <taxon>Fungi</taxon>
        <taxon>Dikarya</taxon>
        <taxon>Ascomycota</taxon>
        <taxon>Pezizomycotina</taxon>
        <taxon>Dothideomycetes</taxon>
        <taxon>Dothideomycetes incertae sedis</taxon>
        <taxon>Microthyriales</taxon>
        <taxon>Microthyriaceae</taxon>
        <taxon>Microthyrium</taxon>
    </lineage>
</organism>
<gene>
    <name evidence="1" type="ORF">BT63DRAFT_231852</name>
</gene>
<keyword evidence="2" id="KW-1185">Reference proteome</keyword>
<protein>
    <submittedName>
        <fullName evidence="1">Uncharacterized protein</fullName>
    </submittedName>
</protein>
<accession>A0A6A6UF63</accession>
<dbReference type="AlphaFoldDB" id="A0A6A6UF63"/>
<sequence>MFRIPIEFADSRAPIQIIFPNPPEISPRIRAIHALLAPSPPTPLPQAFLRLTPELHGPPQAAAGADGTLPALDVDIIDADTVVVDSSTLLSALTAAHVELTDHAYSYVVRGVEASTFINETLARYIKRMHGCLTTPERVGRVLRERVVGRVPRSKKGVEPDGFDAYWVAVLQLMVRVAWREWWVREEVVDEDEVGGDWQADWKDEDIRELL</sequence>
<reference evidence="1" key="1">
    <citation type="journal article" date="2020" name="Stud. Mycol.">
        <title>101 Dothideomycetes genomes: a test case for predicting lifestyles and emergence of pathogens.</title>
        <authorList>
            <person name="Haridas S."/>
            <person name="Albert R."/>
            <person name="Binder M."/>
            <person name="Bloem J."/>
            <person name="Labutti K."/>
            <person name="Salamov A."/>
            <person name="Andreopoulos B."/>
            <person name="Baker S."/>
            <person name="Barry K."/>
            <person name="Bills G."/>
            <person name="Bluhm B."/>
            <person name="Cannon C."/>
            <person name="Castanera R."/>
            <person name="Culley D."/>
            <person name="Daum C."/>
            <person name="Ezra D."/>
            <person name="Gonzalez J."/>
            <person name="Henrissat B."/>
            <person name="Kuo A."/>
            <person name="Liang C."/>
            <person name="Lipzen A."/>
            <person name="Lutzoni F."/>
            <person name="Magnuson J."/>
            <person name="Mondo S."/>
            <person name="Nolan M."/>
            <person name="Ohm R."/>
            <person name="Pangilinan J."/>
            <person name="Park H.-J."/>
            <person name="Ramirez L."/>
            <person name="Alfaro M."/>
            <person name="Sun H."/>
            <person name="Tritt A."/>
            <person name="Yoshinaga Y."/>
            <person name="Zwiers L.-H."/>
            <person name="Turgeon B."/>
            <person name="Goodwin S."/>
            <person name="Spatafora J."/>
            <person name="Crous P."/>
            <person name="Grigoriev I."/>
        </authorList>
    </citation>
    <scope>NUCLEOTIDE SEQUENCE</scope>
    <source>
        <strain evidence="1">CBS 115976</strain>
    </source>
</reference>